<organism evidence="7 8">
    <name type="scientific">Desulfobulbus oligotrophicus</name>
    <dbReference type="NCBI Taxonomy" id="1909699"/>
    <lineage>
        <taxon>Bacteria</taxon>
        <taxon>Pseudomonadati</taxon>
        <taxon>Thermodesulfobacteriota</taxon>
        <taxon>Desulfobulbia</taxon>
        <taxon>Desulfobulbales</taxon>
        <taxon>Desulfobulbaceae</taxon>
        <taxon>Desulfobulbus</taxon>
    </lineage>
</organism>
<evidence type="ECO:0000256" key="4">
    <source>
        <dbReference type="ARBA" id="ARBA00023004"/>
    </source>
</evidence>
<keyword evidence="3" id="KW-0479">Metal-binding</keyword>
<keyword evidence="4" id="KW-0408">Iron</keyword>
<evidence type="ECO:0000256" key="3">
    <source>
        <dbReference type="ARBA" id="ARBA00022723"/>
    </source>
</evidence>
<dbReference type="PANTHER" id="PTHR43578">
    <property type="entry name" value="NADH-QUINONE OXIDOREDUCTASE SUBUNIT F"/>
    <property type="match status" value="1"/>
</dbReference>
<dbReference type="SUPFAM" id="SSF54862">
    <property type="entry name" value="4Fe-4S ferredoxins"/>
    <property type="match status" value="1"/>
</dbReference>
<feature type="domain" description="4Fe-4S ferredoxin-type" evidence="6">
    <location>
        <begin position="560"/>
        <end position="589"/>
    </location>
</feature>
<keyword evidence="8" id="KW-1185">Reference proteome</keyword>
<dbReference type="GO" id="GO:0051539">
    <property type="term" value="F:4 iron, 4 sulfur cluster binding"/>
    <property type="evidence" value="ECO:0007669"/>
    <property type="project" value="UniProtKB-KW"/>
</dbReference>
<accession>A0A7T6AR50</accession>
<dbReference type="PROSITE" id="PS51379">
    <property type="entry name" value="4FE4S_FER_2"/>
    <property type="match status" value="2"/>
</dbReference>
<dbReference type="FunFam" id="3.40.50.11540:FF:000001">
    <property type="entry name" value="NADH dehydrogenase [ubiquinone] flavoprotein 1, mitochondrial"/>
    <property type="match status" value="1"/>
</dbReference>
<protein>
    <submittedName>
        <fullName evidence="7">NADH-quinone oxidoreductase subunit NuoF</fullName>
    </submittedName>
</protein>
<dbReference type="Gene3D" id="1.20.1440.230">
    <property type="entry name" value="NADH-ubiquinone oxidoreductase 51kDa subunit, iron-sulphur binding domain"/>
    <property type="match status" value="1"/>
</dbReference>
<dbReference type="Gene3D" id="3.30.70.20">
    <property type="match status" value="1"/>
</dbReference>
<dbReference type="Proteomes" id="UP000596092">
    <property type="component" value="Chromosome"/>
</dbReference>
<proteinExistence type="inferred from homology"/>
<keyword evidence="2" id="KW-0004">4Fe-4S</keyword>
<dbReference type="GO" id="GO:0046872">
    <property type="term" value="F:metal ion binding"/>
    <property type="evidence" value="ECO:0007669"/>
    <property type="project" value="UniProtKB-KW"/>
</dbReference>
<dbReference type="KEGG" id="dog:HP555_10170"/>
<dbReference type="InterPro" id="IPR037225">
    <property type="entry name" value="Nuo51_FMN-bd_sf"/>
</dbReference>
<dbReference type="SUPFAM" id="SSF140490">
    <property type="entry name" value="Nqo1C-terminal domain-like"/>
    <property type="match status" value="1"/>
</dbReference>
<dbReference type="InterPro" id="IPR011538">
    <property type="entry name" value="Nuo51_FMN-bd"/>
</dbReference>
<dbReference type="Gene3D" id="6.10.250.1450">
    <property type="match status" value="1"/>
</dbReference>
<dbReference type="InterPro" id="IPR017900">
    <property type="entry name" value="4Fe4S_Fe_S_CS"/>
</dbReference>
<dbReference type="Pfam" id="PF01512">
    <property type="entry name" value="Complex1_51K"/>
    <property type="match status" value="1"/>
</dbReference>
<dbReference type="InterPro" id="IPR017896">
    <property type="entry name" value="4Fe4S_Fe-S-bd"/>
</dbReference>
<dbReference type="SUPFAM" id="SSF52833">
    <property type="entry name" value="Thioredoxin-like"/>
    <property type="match status" value="1"/>
</dbReference>
<dbReference type="GO" id="GO:0008137">
    <property type="term" value="F:NADH dehydrogenase (ubiquinone) activity"/>
    <property type="evidence" value="ECO:0007669"/>
    <property type="project" value="InterPro"/>
</dbReference>
<dbReference type="RefSeq" id="WP_199262122.1">
    <property type="nucleotide sequence ID" value="NZ_CP054140.1"/>
</dbReference>
<dbReference type="Gene3D" id="3.40.50.11540">
    <property type="entry name" value="NADH-ubiquinone oxidoreductase 51kDa subunit"/>
    <property type="match status" value="1"/>
</dbReference>
<comment type="similarity">
    <text evidence="1">Belongs to the complex I 51 kDa subunit family.</text>
</comment>
<dbReference type="SMART" id="SM00928">
    <property type="entry name" value="NADH_4Fe-4S"/>
    <property type="match status" value="1"/>
</dbReference>
<dbReference type="InterPro" id="IPR036249">
    <property type="entry name" value="Thioredoxin-like_sf"/>
</dbReference>
<dbReference type="SUPFAM" id="SSF142984">
    <property type="entry name" value="Nqo1 middle domain-like"/>
    <property type="match status" value="1"/>
</dbReference>
<evidence type="ECO:0000256" key="5">
    <source>
        <dbReference type="ARBA" id="ARBA00023014"/>
    </source>
</evidence>
<gene>
    <name evidence="7" type="primary">nuoF</name>
    <name evidence="7" type="ORF">HP555_10170</name>
</gene>
<dbReference type="EMBL" id="CP054140">
    <property type="protein sequence ID" value="QQG66202.1"/>
    <property type="molecule type" value="Genomic_DNA"/>
</dbReference>
<reference evidence="7 8" key="1">
    <citation type="submission" date="2020-05" db="EMBL/GenBank/DDBJ databases">
        <title>Complete genome of Desulfobulbus oligotrophicus.</title>
        <authorList>
            <person name="Podar M."/>
        </authorList>
    </citation>
    <scope>NUCLEOTIDE SEQUENCE [LARGE SCALE GENOMIC DNA]</scope>
    <source>
        <strain evidence="7 8">Prop6</strain>
    </source>
</reference>
<evidence type="ECO:0000313" key="7">
    <source>
        <dbReference type="EMBL" id="QQG66202.1"/>
    </source>
</evidence>
<dbReference type="InterPro" id="IPR001949">
    <property type="entry name" value="NADH-UbQ_OxRdtase_51kDa_CS"/>
</dbReference>
<evidence type="ECO:0000313" key="8">
    <source>
        <dbReference type="Proteomes" id="UP000596092"/>
    </source>
</evidence>
<evidence type="ECO:0000256" key="1">
    <source>
        <dbReference type="ARBA" id="ARBA00007523"/>
    </source>
</evidence>
<dbReference type="Pfam" id="PF00037">
    <property type="entry name" value="Fer4"/>
    <property type="match status" value="2"/>
</dbReference>
<dbReference type="CDD" id="cd02980">
    <property type="entry name" value="TRX_Fd_family"/>
    <property type="match status" value="1"/>
</dbReference>
<dbReference type="InterPro" id="IPR019575">
    <property type="entry name" value="Nuop51_4Fe4S-bd"/>
</dbReference>
<dbReference type="AlphaFoldDB" id="A0A7T6AR50"/>
<evidence type="ECO:0000259" key="6">
    <source>
        <dbReference type="PROSITE" id="PS51379"/>
    </source>
</evidence>
<dbReference type="GO" id="GO:0010181">
    <property type="term" value="F:FMN binding"/>
    <property type="evidence" value="ECO:0007669"/>
    <property type="project" value="InterPro"/>
</dbReference>
<dbReference type="SUPFAM" id="SSF142019">
    <property type="entry name" value="Nqo1 FMN-binding domain-like"/>
    <property type="match status" value="1"/>
</dbReference>
<sequence>MSFAAQQQQARTSWQTFEHPDRQRILIGSATCGRAAGALEVLHAFRSELHKQGLADTVDIYEVGCLGMCYAEVLVEIRGRDGRRILYQSVEPRHVADLVSTHLAGNEVYTPKVLALMQGVDEDIPTFTDLPMIRPQERIVLRNCGYIDPTRIDHYLARGGYSGLARALAMGPEQVIEEIKRSGLRGRGGAGFPTGVKWGFARSTPADQKYVICNADEGDPGAFMDRSVLEGDPHAVLEGLLIAGYAVGATRGYVYCRAEYPLAIERLQGAIAQMREQGFLGDNILGCGFDFDIKIKKGAGAFVCGEETSLMQSIEGKRGMPLSKPPFPAVSGLFGKPTNINNVETLAAVSAIMEKGAPWYTSFGTEKSPGTKTFALAGKITRTGLIEVPMGISLRTIIDEIGGGVLDGKGFKAVQTGGPSGGCIPAQFIDLAVDYERLAEVGSIMGSGGMIVIDDESCMVDMARYFLTFTENESCGKCVPCRMGTQHLLRILTAITEGRGEPEQLKVLERIGDTMKNASLCGLGQTAANPVLTTLHYFADEYRAHIEDHRCPAGACRALIRFDIDQTRCTGCGACVRACPVQAISGNKKEPHVLDQELCIRCGSCRLVCKFEAVQVS</sequence>
<name>A0A7T6AR50_9BACT</name>
<evidence type="ECO:0000256" key="2">
    <source>
        <dbReference type="ARBA" id="ARBA00022485"/>
    </source>
</evidence>
<dbReference type="FunFam" id="1.20.1440.230:FF:000001">
    <property type="entry name" value="Mitochondrial NADH dehydrogenase flavoprotein 1"/>
    <property type="match status" value="1"/>
</dbReference>
<dbReference type="NCBIfam" id="NF010120">
    <property type="entry name" value="PRK13596.1"/>
    <property type="match status" value="1"/>
</dbReference>
<dbReference type="Gene3D" id="3.10.20.600">
    <property type="match status" value="1"/>
</dbReference>
<dbReference type="Pfam" id="PF10589">
    <property type="entry name" value="NADH_4Fe-4S"/>
    <property type="match status" value="1"/>
</dbReference>
<dbReference type="PROSITE" id="PS00198">
    <property type="entry name" value="4FE4S_FER_1"/>
    <property type="match status" value="1"/>
</dbReference>
<keyword evidence="5" id="KW-0411">Iron-sulfur</keyword>
<dbReference type="PROSITE" id="PS00645">
    <property type="entry name" value="COMPLEX1_51K_2"/>
    <property type="match status" value="1"/>
</dbReference>
<feature type="domain" description="4Fe-4S ferredoxin-type" evidence="6">
    <location>
        <begin position="590"/>
        <end position="617"/>
    </location>
</feature>
<dbReference type="InterPro" id="IPR037207">
    <property type="entry name" value="Nuop51_4Fe4S-bd_sf"/>
</dbReference>
<dbReference type="PANTHER" id="PTHR43578:SF3">
    <property type="entry name" value="NADH-QUINONE OXIDOREDUCTASE SUBUNIT F"/>
    <property type="match status" value="1"/>
</dbReference>
<dbReference type="Gene3D" id="3.40.30.10">
    <property type="entry name" value="Glutaredoxin"/>
    <property type="match status" value="1"/>
</dbReference>